<gene>
    <name evidence="2" type="ORF">ABNO52_00715</name>
</gene>
<dbReference type="GO" id="GO:0006396">
    <property type="term" value="P:RNA processing"/>
    <property type="evidence" value="ECO:0007669"/>
    <property type="project" value="UniProtKB-ARBA"/>
</dbReference>
<dbReference type="AlphaFoldDB" id="A0AAU7QR00"/>
<proteinExistence type="predicted"/>
<name>A0AAU7QR00_9FLAO</name>
<dbReference type="Pfam" id="PF01416">
    <property type="entry name" value="PseudoU_synth_1"/>
    <property type="match status" value="1"/>
</dbReference>
<dbReference type="SUPFAM" id="SSF55120">
    <property type="entry name" value="Pseudouridine synthase"/>
    <property type="match status" value="1"/>
</dbReference>
<dbReference type="GO" id="GO:0009982">
    <property type="term" value="F:pseudouridine synthase activity"/>
    <property type="evidence" value="ECO:0007669"/>
    <property type="project" value="InterPro"/>
</dbReference>
<dbReference type="GO" id="GO:0003723">
    <property type="term" value="F:RNA binding"/>
    <property type="evidence" value="ECO:0007669"/>
    <property type="project" value="InterPro"/>
</dbReference>
<protein>
    <recommendedName>
        <fullName evidence="1">Pseudouridine synthase I TruA alpha/beta domain-containing protein</fullName>
    </recommendedName>
</protein>
<dbReference type="InterPro" id="IPR020095">
    <property type="entry name" value="PsdUridine_synth_TruA_C"/>
</dbReference>
<dbReference type="GO" id="GO:0140098">
    <property type="term" value="F:catalytic activity, acting on RNA"/>
    <property type="evidence" value="ECO:0007669"/>
    <property type="project" value="UniProtKB-ARBA"/>
</dbReference>
<dbReference type="Gene3D" id="3.30.70.660">
    <property type="entry name" value="Pseudouridine synthase I, catalytic domain, C-terminal subdomain"/>
    <property type="match status" value="1"/>
</dbReference>
<reference evidence="2" key="1">
    <citation type="submission" date="2024-06" db="EMBL/GenBank/DDBJ databases">
        <title>Diversity, functionality, and evolutionary history of bacterial symbionts in false click beetles (Coleoptera, Throscidae).</title>
        <authorList>
            <person name="Wierz J.C."/>
            <person name="Malm H."/>
            <person name="Kaltenpoth M."/>
            <person name="Engl T."/>
        </authorList>
    </citation>
    <scope>NUCLEOTIDE SEQUENCE</scope>
    <source>
        <strain evidence="2">Tser</strain>
    </source>
</reference>
<evidence type="ECO:0000259" key="1">
    <source>
        <dbReference type="Pfam" id="PF01416"/>
    </source>
</evidence>
<evidence type="ECO:0000313" key="2">
    <source>
        <dbReference type="EMBL" id="XBT18278.1"/>
    </source>
</evidence>
<feature type="domain" description="Pseudouridine synthase I TruA alpha/beta" evidence="1">
    <location>
        <begin position="5"/>
        <end position="69"/>
    </location>
</feature>
<dbReference type="EMBL" id="CP157893">
    <property type="protein sequence ID" value="XBT18278.1"/>
    <property type="molecule type" value="Genomic_DNA"/>
</dbReference>
<dbReference type="GO" id="GO:0001522">
    <property type="term" value="P:pseudouridine synthesis"/>
    <property type="evidence" value="ECO:0007669"/>
    <property type="project" value="InterPro"/>
</dbReference>
<dbReference type="InterPro" id="IPR020097">
    <property type="entry name" value="PsdUridine_synth_TruA_a/b_dom"/>
</dbReference>
<accession>A0AAU7QR00</accession>
<sequence length="69" mass="8466">MINENFLFFYIKANRYLKYMLRCIIGVILKVAINKISLKKFMFYLNQNTKYFLKYLVPSYALYLLDVEY</sequence>
<dbReference type="InterPro" id="IPR020103">
    <property type="entry name" value="PsdUridine_synth_cat_dom_sf"/>
</dbReference>
<organism evidence="2">
    <name type="scientific">Candidatus Shikimatogenerans sp. Tser</name>
    <dbReference type="NCBI Taxonomy" id="3158568"/>
    <lineage>
        <taxon>Bacteria</taxon>
        <taxon>Pseudomonadati</taxon>
        <taxon>Bacteroidota</taxon>
        <taxon>Flavobacteriia</taxon>
        <taxon>Flavobacteriales</taxon>
        <taxon>Candidatus Shikimatogenerans</taxon>
    </lineage>
</organism>